<evidence type="ECO:0000313" key="15">
    <source>
        <dbReference type="EnsemblMetazoa" id="ENSAATROPP009140"/>
    </source>
</evidence>
<dbReference type="InterPro" id="IPR038441">
    <property type="entry name" value="THAP_Znf_sf"/>
</dbReference>
<evidence type="ECO:0000313" key="16">
    <source>
        <dbReference type="Proteomes" id="UP000075880"/>
    </source>
</evidence>
<dbReference type="InterPro" id="IPR026516">
    <property type="entry name" value="THAP1/10"/>
</dbReference>
<keyword evidence="9" id="KW-0804">Transcription</keyword>
<feature type="region of interest" description="Disordered" evidence="13">
    <location>
        <begin position="108"/>
        <end position="136"/>
    </location>
</feature>
<feature type="domain" description="THAP-type" evidence="14">
    <location>
        <begin position="1"/>
        <end position="91"/>
    </location>
</feature>
<name>A0AAG5DE54_ANOAO</name>
<evidence type="ECO:0000256" key="13">
    <source>
        <dbReference type="SAM" id="MobiDB-lite"/>
    </source>
</evidence>
<dbReference type="GO" id="GO:0043565">
    <property type="term" value="F:sequence-specific DNA binding"/>
    <property type="evidence" value="ECO:0007669"/>
    <property type="project" value="InterPro"/>
</dbReference>
<evidence type="ECO:0000256" key="3">
    <source>
        <dbReference type="ARBA" id="ARBA00022723"/>
    </source>
</evidence>
<evidence type="ECO:0000256" key="10">
    <source>
        <dbReference type="ARBA" id="ARBA00023242"/>
    </source>
</evidence>
<proteinExistence type="inferred from homology"/>
<dbReference type="PANTHER" id="PTHR46600">
    <property type="entry name" value="THAP DOMAIN-CONTAINING"/>
    <property type="match status" value="1"/>
</dbReference>
<feature type="compositionally biased region" description="Basic and acidic residues" evidence="13">
    <location>
        <begin position="114"/>
        <end position="136"/>
    </location>
</feature>
<dbReference type="SMART" id="SM00692">
    <property type="entry name" value="DM3"/>
    <property type="match status" value="1"/>
</dbReference>
<dbReference type="GO" id="GO:0005654">
    <property type="term" value="C:nucleoplasm"/>
    <property type="evidence" value="ECO:0007669"/>
    <property type="project" value="UniProtKB-SubCell"/>
</dbReference>
<dbReference type="EnsemblMetazoa" id="ENSAATROPT010122">
    <property type="protein sequence ID" value="ENSAATROPP009140"/>
    <property type="gene ID" value="ENSAATROPG008243"/>
</dbReference>
<comment type="similarity">
    <text evidence="2">Belongs to the THAP1 family.</text>
</comment>
<dbReference type="SUPFAM" id="SSF57716">
    <property type="entry name" value="Glucocorticoid receptor-like (DNA-binding domain)"/>
    <property type="match status" value="1"/>
</dbReference>
<organism evidence="15 16">
    <name type="scientific">Anopheles atroparvus</name>
    <name type="common">European mosquito</name>
    <dbReference type="NCBI Taxonomy" id="41427"/>
    <lineage>
        <taxon>Eukaryota</taxon>
        <taxon>Metazoa</taxon>
        <taxon>Ecdysozoa</taxon>
        <taxon>Arthropoda</taxon>
        <taxon>Hexapoda</taxon>
        <taxon>Insecta</taxon>
        <taxon>Pterygota</taxon>
        <taxon>Neoptera</taxon>
        <taxon>Endopterygota</taxon>
        <taxon>Diptera</taxon>
        <taxon>Nematocera</taxon>
        <taxon>Culicoidea</taxon>
        <taxon>Culicidae</taxon>
        <taxon>Anophelinae</taxon>
        <taxon>Anopheles</taxon>
    </lineage>
</organism>
<keyword evidence="11" id="KW-0131">Cell cycle</keyword>
<keyword evidence="8 12" id="KW-0238">DNA-binding</keyword>
<evidence type="ECO:0000256" key="12">
    <source>
        <dbReference type="PROSITE-ProRule" id="PRU00309"/>
    </source>
</evidence>
<dbReference type="AlphaFoldDB" id="A0AAG5DE54"/>
<evidence type="ECO:0000256" key="4">
    <source>
        <dbReference type="ARBA" id="ARBA00022771"/>
    </source>
</evidence>
<evidence type="ECO:0000256" key="5">
    <source>
        <dbReference type="ARBA" id="ARBA00022833"/>
    </source>
</evidence>
<evidence type="ECO:0000256" key="11">
    <source>
        <dbReference type="ARBA" id="ARBA00023306"/>
    </source>
</evidence>
<keyword evidence="4 12" id="KW-0863">Zinc-finger</keyword>
<evidence type="ECO:0000256" key="2">
    <source>
        <dbReference type="ARBA" id="ARBA00006177"/>
    </source>
</evidence>
<keyword evidence="6" id="KW-0805">Transcription regulation</keyword>
<evidence type="ECO:0000256" key="7">
    <source>
        <dbReference type="ARBA" id="ARBA00023054"/>
    </source>
</evidence>
<dbReference type="SMART" id="SM00980">
    <property type="entry name" value="THAP"/>
    <property type="match status" value="1"/>
</dbReference>
<dbReference type="PANTHER" id="PTHR46600:SF1">
    <property type="entry name" value="THAP DOMAIN-CONTAINING PROTEIN 1"/>
    <property type="match status" value="1"/>
</dbReference>
<keyword evidence="10" id="KW-0539">Nucleus</keyword>
<keyword evidence="16" id="KW-1185">Reference proteome</keyword>
<evidence type="ECO:0000259" key="14">
    <source>
        <dbReference type="PROSITE" id="PS50950"/>
    </source>
</evidence>
<accession>A0AAG5DE54</accession>
<dbReference type="Pfam" id="PF05485">
    <property type="entry name" value="THAP"/>
    <property type="match status" value="1"/>
</dbReference>
<dbReference type="Gene3D" id="6.20.210.20">
    <property type="entry name" value="THAP domain"/>
    <property type="match status" value="1"/>
</dbReference>
<comment type="subcellular location">
    <subcellularLocation>
        <location evidence="1">Nucleus</location>
        <location evidence="1">Nucleoplasm</location>
    </subcellularLocation>
</comment>
<dbReference type="GO" id="GO:0008270">
    <property type="term" value="F:zinc ion binding"/>
    <property type="evidence" value="ECO:0007669"/>
    <property type="project" value="UniProtKB-KW"/>
</dbReference>
<keyword evidence="3" id="KW-0479">Metal-binding</keyword>
<evidence type="ECO:0000256" key="1">
    <source>
        <dbReference type="ARBA" id="ARBA00004642"/>
    </source>
</evidence>
<keyword evidence="7" id="KW-0175">Coiled coil</keyword>
<evidence type="ECO:0000256" key="9">
    <source>
        <dbReference type="ARBA" id="ARBA00023163"/>
    </source>
</evidence>
<dbReference type="Proteomes" id="UP000075880">
    <property type="component" value="Unassembled WGS sequence"/>
</dbReference>
<evidence type="ECO:0000256" key="8">
    <source>
        <dbReference type="ARBA" id="ARBA00023125"/>
    </source>
</evidence>
<evidence type="ECO:0000256" key="6">
    <source>
        <dbReference type="ARBA" id="ARBA00023015"/>
    </source>
</evidence>
<reference evidence="15" key="1">
    <citation type="submission" date="2024-04" db="UniProtKB">
        <authorList>
            <consortium name="EnsemblMetazoa"/>
        </authorList>
    </citation>
    <scope>IDENTIFICATION</scope>
    <source>
        <strain evidence="15">EBRO</strain>
    </source>
</reference>
<dbReference type="PROSITE" id="PS50950">
    <property type="entry name" value="ZF_THAP"/>
    <property type="match status" value="1"/>
</dbReference>
<dbReference type="InterPro" id="IPR006612">
    <property type="entry name" value="THAP_Znf"/>
</dbReference>
<protein>
    <recommendedName>
        <fullName evidence="14">THAP-type domain-containing protein</fullName>
    </recommendedName>
</protein>
<keyword evidence="5" id="KW-0862">Zinc</keyword>
<sequence>MRNCYVYKCDWKHKNNPKRAMFIIPKDPAKFKQWSDVLPKHRRLTNHDRVCEKHFDPADIMRDWSHVIQGETKKVKRCKPNLRPDAVPRYFDLSEAELRNIARKRRLKAPNKQLEAEEKEHETPAEKPSEDEPSFRYELEESEKNAIFEDVYENIFEVELPSTLWGVHRDPEKNYIAFTRFQMLEMPTCTTSTTLVIERSLKCCAWCDASIVLEEDLCMKMASQEGGEEQPSRCHVISEVLDSLEQLAIVHKPSTGERH</sequence>